<accession>A0A941IPQ2</accession>
<protein>
    <submittedName>
        <fullName evidence="10">DUF2029 domain-containing protein</fullName>
    </submittedName>
</protein>
<dbReference type="Pfam" id="PF09594">
    <property type="entry name" value="GT87"/>
    <property type="match status" value="1"/>
</dbReference>
<evidence type="ECO:0000313" key="11">
    <source>
        <dbReference type="Proteomes" id="UP000675781"/>
    </source>
</evidence>
<evidence type="ECO:0000256" key="7">
    <source>
        <dbReference type="ARBA" id="ARBA00024033"/>
    </source>
</evidence>
<dbReference type="EMBL" id="JAGSOG010000007">
    <property type="protein sequence ID" value="MBR7832168.1"/>
    <property type="molecule type" value="Genomic_DNA"/>
</dbReference>
<dbReference type="AlphaFoldDB" id="A0A941IPQ2"/>
<organism evidence="10 11">
    <name type="scientific">Actinospica durhamensis</name>
    <dbReference type="NCBI Taxonomy" id="1508375"/>
    <lineage>
        <taxon>Bacteria</taxon>
        <taxon>Bacillati</taxon>
        <taxon>Actinomycetota</taxon>
        <taxon>Actinomycetes</taxon>
        <taxon>Catenulisporales</taxon>
        <taxon>Actinospicaceae</taxon>
        <taxon>Actinospica</taxon>
    </lineage>
</organism>
<evidence type="ECO:0000256" key="2">
    <source>
        <dbReference type="ARBA" id="ARBA00022475"/>
    </source>
</evidence>
<evidence type="ECO:0000256" key="6">
    <source>
        <dbReference type="ARBA" id="ARBA00023136"/>
    </source>
</evidence>
<feature type="transmembrane region" description="Helical" evidence="9">
    <location>
        <begin position="362"/>
        <end position="383"/>
    </location>
</feature>
<keyword evidence="11" id="KW-1185">Reference proteome</keyword>
<feature type="transmembrane region" description="Helical" evidence="9">
    <location>
        <begin position="125"/>
        <end position="144"/>
    </location>
</feature>
<feature type="transmembrane region" description="Helical" evidence="9">
    <location>
        <begin position="207"/>
        <end position="230"/>
    </location>
</feature>
<feature type="transmembrane region" description="Helical" evidence="9">
    <location>
        <begin position="310"/>
        <end position="327"/>
    </location>
</feature>
<comment type="subcellular location">
    <subcellularLocation>
        <location evidence="1">Cell membrane</location>
        <topology evidence="1">Multi-pass membrane protein</topology>
    </subcellularLocation>
</comment>
<sequence>MLTPARLRSAALPAACWVWTRGVLMMFVYSVVPYISHGDIIGDVKLYNRWSQIFAQGRFPQHDPTWQYPPGAGVVIAVPRLIRSVTGMSYYSAFYTLALVSDLTVFLLVLYRCWRTAEETGHERADYLGAYVYVAAIFMLGPIVFGRYDIAVTMIASVGLAVALRTAVWTWRVRGLAIGLGTIVKVWPIALVFGLPRGPSGRRAVTWAVIGGAVPTLILILVLPGALGFLSQEHDRGLEVESVLATPFLLARHLGYHGVIKNRYGSFEILGPGIGSISRFCELLTLLGFCWLLWWRRRARLTPQRWSEGVYYDAALVAVLISIITSRVLSPQYLVWICGLVALCLALTPLPRGGTVLAGPCWLLMATISITQLEFPLMFPRLLKGNSTAAIILTCRNSMLVIATVWAGYLLWRTYALPKGQAATAVADDVADRPDFAVDEVERAHVGIAADAPAAAEAPGPAGDGAEPATGTATGPAAEASSAREADVDVETNGPTPGTSDPDTGFSSRPAAQSC</sequence>
<feature type="transmembrane region" description="Helical" evidence="9">
    <location>
        <begin position="389"/>
        <end position="412"/>
    </location>
</feature>
<keyword evidence="6 9" id="KW-0472">Membrane</keyword>
<dbReference type="Proteomes" id="UP000675781">
    <property type="component" value="Unassembled WGS sequence"/>
</dbReference>
<dbReference type="InterPro" id="IPR018584">
    <property type="entry name" value="GT87"/>
</dbReference>
<comment type="caution">
    <text evidence="10">The sequence shown here is derived from an EMBL/GenBank/DDBJ whole genome shotgun (WGS) entry which is preliminary data.</text>
</comment>
<dbReference type="GO" id="GO:0005886">
    <property type="term" value="C:plasma membrane"/>
    <property type="evidence" value="ECO:0007669"/>
    <property type="project" value="UniProtKB-SubCell"/>
</dbReference>
<feature type="region of interest" description="Disordered" evidence="8">
    <location>
        <begin position="452"/>
        <end position="515"/>
    </location>
</feature>
<feature type="compositionally biased region" description="Low complexity" evidence="8">
    <location>
        <begin position="452"/>
        <end position="480"/>
    </location>
</feature>
<evidence type="ECO:0000256" key="3">
    <source>
        <dbReference type="ARBA" id="ARBA00022679"/>
    </source>
</evidence>
<evidence type="ECO:0000313" key="10">
    <source>
        <dbReference type="EMBL" id="MBR7832168.1"/>
    </source>
</evidence>
<evidence type="ECO:0000256" key="4">
    <source>
        <dbReference type="ARBA" id="ARBA00022692"/>
    </source>
</evidence>
<dbReference type="GO" id="GO:0016758">
    <property type="term" value="F:hexosyltransferase activity"/>
    <property type="evidence" value="ECO:0007669"/>
    <property type="project" value="InterPro"/>
</dbReference>
<feature type="transmembrane region" description="Helical" evidence="9">
    <location>
        <begin position="12"/>
        <end position="32"/>
    </location>
</feature>
<feature type="transmembrane region" description="Helical" evidence="9">
    <location>
        <begin position="175"/>
        <end position="195"/>
    </location>
</feature>
<feature type="transmembrane region" description="Helical" evidence="9">
    <location>
        <begin position="272"/>
        <end position="294"/>
    </location>
</feature>
<proteinExistence type="inferred from homology"/>
<reference evidence="10" key="1">
    <citation type="submission" date="2021-04" db="EMBL/GenBank/DDBJ databases">
        <title>Genome based classification of Actinospica acidithermotolerans sp. nov., an actinobacterium isolated from an Indonesian hot spring.</title>
        <authorList>
            <person name="Kusuma A.B."/>
            <person name="Putra K.E."/>
            <person name="Nafisah S."/>
            <person name="Loh J."/>
            <person name="Nouioui I."/>
            <person name="Goodfellow M."/>
        </authorList>
    </citation>
    <scope>NUCLEOTIDE SEQUENCE</scope>
    <source>
        <strain evidence="10">CSCA 57</strain>
    </source>
</reference>
<feature type="transmembrane region" description="Helical" evidence="9">
    <location>
        <begin position="333"/>
        <end position="350"/>
    </location>
</feature>
<evidence type="ECO:0000256" key="5">
    <source>
        <dbReference type="ARBA" id="ARBA00022989"/>
    </source>
</evidence>
<evidence type="ECO:0000256" key="9">
    <source>
        <dbReference type="SAM" id="Phobius"/>
    </source>
</evidence>
<comment type="similarity">
    <text evidence="7">Belongs to the glycosyltransferase 87 family.</text>
</comment>
<evidence type="ECO:0000256" key="1">
    <source>
        <dbReference type="ARBA" id="ARBA00004651"/>
    </source>
</evidence>
<feature type="transmembrane region" description="Helical" evidence="9">
    <location>
        <begin position="150"/>
        <end position="168"/>
    </location>
</feature>
<evidence type="ECO:0000256" key="8">
    <source>
        <dbReference type="SAM" id="MobiDB-lite"/>
    </source>
</evidence>
<feature type="transmembrane region" description="Helical" evidence="9">
    <location>
        <begin position="242"/>
        <end position="260"/>
    </location>
</feature>
<keyword evidence="5 9" id="KW-1133">Transmembrane helix</keyword>
<keyword evidence="2" id="KW-1003">Cell membrane</keyword>
<keyword evidence="3" id="KW-0808">Transferase</keyword>
<feature type="transmembrane region" description="Helical" evidence="9">
    <location>
        <begin position="93"/>
        <end position="113"/>
    </location>
</feature>
<name>A0A941IPQ2_9ACTN</name>
<keyword evidence="4 9" id="KW-0812">Transmembrane</keyword>
<dbReference type="RefSeq" id="WP_212526702.1">
    <property type="nucleotide sequence ID" value="NZ_JAGSOG010000007.1"/>
</dbReference>
<feature type="compositionally biased region" description="Polar residues" evidence="8">
    <location>
        <begin position="493"/>
        <end position="515"/>
    </location>
</feature>
<gene>
    <name evidence="10" type="ORF">KDL01_02790</name>
</gene>